<proteinExistence type="predicted"/>
<sequence>MPDETSLDILASLAHCPRVEMTRRQNRFESVWIGEFASSKQRGFEAGRSPCGHWIGLNVVLPTGTGVQLAFTLQESIDLLVALQFAMADALERLESRCGDAATS</sequence>
<evidence type="ECO:0000313" key="2">
    <source>
        <dbReference type="Proteomes" id="UP000600449"/>
    </source>
</evidence>
<protein>
    <submittedName>
        <fullName evidence="1">Uncharacterized protein</fullName>
    </submittedName>
</protein>
<dbReference type="Proteomes" id="UP000600449">
    <property type="component" value="Unassembled WGS sequence"/>
</dbReference>
<reference evidence="1 2" key="1">
    <citation type="journal article" date="2014" name="Int. J. Syst. Evol. Microbiol.">
        <title>Complete genome sequence of Corynebacterium casei LMG S-19264T (=DSM 44701T), isolated from a smear-ripened cheese.</title>
        <authorList>
            <consortium name="US DOE Joint Genome Institute (JGI-PGF)"/>
            <person name="Walter F."/>
            <person name="Albersmeier A."/>
            <person name="Kalinowski J."/>
            <person name="Ruckert C."/>
        </authorList>
    </citation>
    <scope>NUCLEOTIDE SEQUENCE [LARGE SCALE GENOMIC DNA]</scope>
    <source>
        <strain evidence="1 2">CGMCC 1.9161</strain>
    </source>
</reference>
<comment type="caution">
    <text evidence="1">The sequence shown here is derived from an EMBL/GenBank/DDBJ whole genome shotgun (WGS) entry which is preliminary data.</text>
</comment>
<dbReference type="RefSeq" id="WP_188915765.1">
    <property type="nucleotide sequence ID" value="NZ_BMMF01000022.1"/>
</dbReference>
<accession>A0A917VAA6</accession>
<evidence type="ECO:0000313" key="1">
    <source>
        <dbReference type="EMBL" id="GGK55211.1"/>
    </source>
</evidence>
<dbReference type="AlphaFoldDB" id="A0A917VAA6"/>
<organism evidence="1 2">
    <name type="scientific">Salinarimonas ramus</name>
    <dbReference type="NCBI Taxonomy" id="690164"/>
    <lineage>
        <taxon>Bacteria</taxon>
        <taxon>Pseudomonadati</taxon>
        <taxon>Pseudomonadota</taxon>
        <taxon>Alphaproteobacteria</taxon>
        <taxon>Hyphomicrobiales</taxon>
        <taxon>Salinarimonadaceae</taxon>
        <taxon>Salinarimonas</taxon>
    </lineage>
</organism>
<gene>
    <name evidence="1" type="ORF">GCM10011322_47370</name>
</gene>
<dbReference type="EMBL" id="BMMF01000022">
    <property type="protein sequence ID" value="GGK55211.1"/>
    <property type="molecule type" value="Genomic_DNA"/>
</dbReference>
<keyword evidence="2" id="KW-1185">Reference proteome</keyword>
<name>A0A917VAA6_9HYPH</name>